<dbReference type="Pfam" id="PF14417">
    <property type="entry name" value="MEDS"/>
    <property type="match status" value="1"/>
</dbReference>
<feature type="region of interest" description="Disordered" evidence="1">
    <location>
        <begin position="195"/>
        <end position="215"/>
    </location>
</feature>
<accession>A0ABW4MZI3</accession>
<gene>
    <name evidence="3" type="ORF">ACFSC0_06950</name>
</gene>
<keyword evidence="4" id="KW-1185">Reference proteome</keyword>
<dbReference type="InterPro" id="IPR025847">
    <property type="entry name" value="MEDS_domain"/>
</dbReference>
<protein>
    <submittedName>
        <fullName evidence="3">MEDS domain-containing protein</fullName>
    </submittedName>
</protein>
<evidence type="ECO:0000313" key="3">
    <source>
        <dbReference type="EMBL" id="MFD1783126.1"/>
    </source>
</evidence>
<comment type="caution">
    <text evidence="3">The sequence shown here is derived from an EMBL/GenBank/DDBJ whole genome shotgun (WGS) entry which is preliminary data.</text>
</comment>
<dbReference type="EMBL" id="JBHUEY010000001">
    <property type="protein sequence ID" value="MFD1783126.1"/>
    <property type="molecule type" value="Genomic_DNA"/>
</dbReference>
<evidence type="ECO:0000259" key="2">
    <source>
        <dbReference type="Pfam" id="PF14417"/>
    </source>
</evidence>
<reference evidence="4" key="1">
    <citation type="journal article" date="2019" name="Int. J. Syst. Evol. Microbiol.">
        <title>The Global Catalogue of Microorganisms (GCM) 10K type strain sequencing project: providing services to taxonomists for standard genome sequencing and annotation.</title>
        <authorList>
            <consortium name="The Broad Institute Genomics Platform"/>
            <consortium name="The Broad Institute Genome Sequencing Center for Infectious Disease"/>
            <person name="Wu L."/>
            <person name="Ma J."/>
        </authorList>
    </citation>
    <scope>NUCLEOTIDE SEQUENCE [LARGE SCALE GENOMIC DNA]</scope>
    <source>
        <strain evidence="4">DFY28</strain>
    </source>
</reference>
<feature type="domain" description="MEDS" evidence="2">
    <location>
        <begin position="24"/>
        <end position="181"/>
    </location>
</feature>
<evidence type="ECO:0000313" key="4">
    <source>
        <dbReference type="Proteomes" id="UP001597237"/>
    </source>
</evidence>
<name>A0ABW4MZI3_9CAUL</name>
<dbReference type="Proteomes" id="UP001597237">
    <property type="component" value="Unassembled WGS sequence"/>
</dbReference>
<evidence type="ECO:0000256" key="1">
    <source>
        <dbReference type="SAM" id="MobiDB-lite"/>
    </source>
</evidence>
<proteinExistence type="predicted"/>
<organism evidence="3 4">
    <name type="scientific">Phenylobacterium terrae</name>
    <dbReference type="NCBI Taxonomy" id="2665495"/>
    <lineage>
        <taxon>Bacteria</taxon>
        <taxon>Pseudomonadati</taxon>
        <taxon>Pseudomonadota</taxon>
        <taxon>Alphaproteobacteria</taxon>
        <taxon>Caulobacterales</taxon>
        <taxon>Caulobacteraceae</taxon>
        <taxon>Phenylobacterium</taxon>
    </lineage>
</organism>
<sequence>MTAASSHFTHCGLPGIDLIPFGMHACHFYKDRGQLVAALAPYFVAGLNANERCLWITAPPLPADEAVEALRAAWDGADEAIRTGALRVTDYDAWYANAQELKGLDVVRLWLDEEEQALADGYNGLRITGNVTFLKPDEWATFVEYEQAVTDAFHGRRIVALCSYLLPQCDEAQIGEIMRAHHCVLEQPGAEWQVAASPEDVGRPRPDLALKGTSR</sequence>
<dbReference type="RefSeq" id="WP_377284273.1">
    <property type="nucleotide sequence ID" value="NZ_JBHRSI010000015.1"/>
</dbReference>